<dbReference type="GO" id="GO:0005737">
    <property type="term" value="C:cytoplasm"/>
    <property type="evidence" value="ECO:0007669"/>
    <property type="project" value="TreeGrafter"/>
</dbReference>
<reference evidence="4" key="1">
    <citation type="submission" date="2016-04" db="EMBL/GenBank/DDBJ databases">
        <title>Complete Genome Sequences of Twelve Strains of a Stable Defined Moderately Diverse Mouse Microbiota 2 (sDMDMm2).</title>
        <authorList>
            <person name="Uchimura Y."/>
            <person name="Wyss M."/>
            <person name="Brugiroux S."/>
            <person name="Limenitakis J.P."/>
            <person name="Stecher B."/>
            <person name="McCoy K.D."/>
            <person name="Macpherson A.J."/>
        </authorList>
    </citation>
    <scope>NUCLEOTIDE SEQUENCE [LARGE SCALE GENOMIC DNA]</scope>
    <source>
        <strain evidence="4">YL27</strain>
    </source>
</reference>
<dbReference type="InterPro" id="IPR055377">
    <property type="entry name" value="GH3_M"/>
</dbReference>
<accession>A0A1B1SC10</accession>
<dbReference type="Proteomes" id="UP000186351">
    <property type="component" value="Chromosome"/>
</dbReference>
<protein>
    <recommendedName>
        <fullName evidence="5">GH3 auxin-responsive promoter family protein</fullName>
    </recommendedName>
</protein>
<dbReference type="RefSeq" id="WP_068961611.1">
    <property type="nucleotide sequence ID" value="NZ_CAJTAP010000004.1"/>
</dbReference>
<dbReference type="InterPro" id="IPR004993">
    <property type="entry name" value="GH3"/>
</dbReference>
<dbReference type="PANTHER" id="PTHR31901">
    <property type="entry name" value="GH3 DOMAIN-CONTAINING PROTEIN"/>
    <property type="match status" value="1"/>
</dbReference>
<accession>A0A1Z2XGN1</accession>
<feature type="domain" description="GH3 middle" evidence="1">
    <location>
        <begin position="296"/>
        <end position="356"/>
    </location>
</feature>
<evidence type="ECO:0008006" key="5">
    <source>
        <dbReference type="Google" id="ProtNLM"/>
    </source>
</evidence>
<sequence length="504" mass="56433">MHLTRILRPIFMRRANAWRRNSVVPERVQTAELMKLVRKARSTYIGETYGFESITSYNDFAARVPVSDYTSLRPLVERMIAGERDILWPGAVRNFAQSSGTSDGKSKYIPITPDGFKRNHYQGGFDVVAHYLASNPDSRIFSGKAFILGGSFANELSLKPGIKVGDLSANLINNINPLANMVRIPSKDIALMADWTQKLPRLVEAASKCDVTNISGVPSWFLTVIKEVMKQSGAESIHQVWPNLEVFFHGGISFKPYRRQYEHITDTTKMHYLETYNASEGFFAVQTDPLRHMMSMLLDIGVFFEFIPLDQTGEKFPDAATAWTVEEGKTYALAITSCNGLWRYAIGDTVRIESRYPLNITIAGRTRSFINAFGEELMVYNAEAAISSTCAKLGCAVSNYTAAPVYAGDRSRGRHQWLIEFATPPRSTAEFAEALDKALQAENSDYQAKRAGNLFLDPPEIITGRHGVFDRWLAITGKLGGQRKIPRLSNDRKTIDTLLSLNNQ</sequence>
<dbReference type="InterPro" id="IPR042099">
    <property type="entry name" value="ANL_N_sf"/>
</dbReference>
<feature type="domain" description="GH3 C-terminal" evidence="2">
    <location>
        <begin position="381"/>
        <end position="493"/>
    </location>
</feature>
<dbReference type="STRING" id="1796646.A4V02_11790"/>
<gene>
    <name evidence="3" type="ORF">A4V02_11790</name>
</gene>
<dbReference type="Gene3D" id="3.40.50.12780">
    <property type="entry name" value="N-terminal domain of ligase-like"/>
    <property type="match status" value="1"/>
</dbReference>
<name>A0A1B1SC10_9BACT</name>
<evidence type="ECO:0000259" key="1">
    <source>
        <dbReference type="Pfam" id="PF23571"/>
    </source>
</evidence>
<dbReference type="InterPro" id="IPR055378">
    <property type="entry name" value="GH3_C"/>
</dbReference>
<dbReference type="Pfam" id="PF23572">
    <property type="entry name" value="GH3_C"/>
    <property type="match status" value="1"/>
</dbReference>
<organism evidence="3 4">
    <name type="scientific">Muribaculum intestinale</name>
    <dbReference type="NCBI Taxonomy" id="1796646"/>
    <lineage>
        <taxon>Bacteria</taxon>
        <taxon>Pseudomonadati</taxon>
        <taxon>Bacteroidota</taxon>
        <taxon>Bacteroidia</taxon>
        <taxon>Bacteroidales</taxon>
        <taxon>Muribaculaceae</taxon>
        <taxon>Muribaculum</taxon>
    </lineage>
</organism>
<proteinExistence type="predicted"/>
<dbReference type="KEGG" id="pary:A4V02_11790"/>
<dbReference type="EMBL" id="CP015402">
    <property type="protein sequence ID" value="ANU64329.1"/>
    <property type="molecule type" value="Genomic_DNA"/>
</dbReference>
<dbReference type="Pfam" id="PF23571">
    <property type="entry name" value="GH3_M"/>
    <property type="match status" value="1"/>
</dbReference>
<dbReference type="PANTHER" id="PTHR31901:SF9">
    <property type="entry name" value="GH3 DOMAIN-CONTAINING PROTEIN"/>
    <property type="match status" value="1"/>
</dbReference>
<dbReference type="GeneID" id="65537553"/>
<dbReference type="OrthoDB" id="5678283at2"/>
<evidence type="ECO:0000259" key="2">
    <source>
        <dbReference type="Pfam" id="PF23572"/>
    </source>
</evidence>
<dbReference type="AlphaFoldDB" id="A0A1B1SC10"/>
<keyword evidence="4" id="KW-1185">Reference proteome</keyword>
<dbReference type="GO" id="GO:0016881">
    <property type="term" value="F:acid-amino acid ligase activity"/>
    <property type="evidence" value="ECO:0007669"/>
    <property type="project" value="TreeGrafter"/>
</dbReference>
<evidence type="ECO:0000313" key="3">
    <source>
        <dbReference type="EMBL" id="ANU64329.1"/>
    </source>
</evidence>
<dbReference type="Pfam" id="PF03321">
    <property type="entry name" value="GH3"/>
    <property type="match status" value="1"/>
</dbReference>
<evidence type="ECO:0000313" key="4">
    <source>
        <dbReference type="Proteomes" id="UP000186351"/>
    </source>
</evidence>